<feature type="compositionally biased region" description="Low complexity" evidence="6">
    <location>
        <begin position="346"/>
        <end position="357"/>
    </location>
</feature>
<sequence>MSDSSDAAAAAAAAAKAMAAALAQFNTELWTLWAIGVCLTALRTYARIAATSRVSGISGSLRPDDILVWVAILVYTTQSTLAFWVVNHVNGLANNSMTDEERAGLDVTSIEYADRVLGSKIQVVGWTMYIILIYFLRLCMLFFYNRLTEGLTRYRIRIQVGFGVITVVFIASFLTVYLECRPFYKNWQVNPDPGNACQPAIAFPLVWITFASSVISDLYLIMIPLPMLWSTTLKPVKKIASSIVLGAGVFVLVCSLLKTIFVVTDPVHGASQAGSWGTREAFVSVTITNLPMIFPLIRKWLRPLFGSAVGGSYGDQKYNYNNKSTGFRTIGGGQVGGSQVNKTVGSSRNRASSPSHSFAESEERMIDGIKMGTFRPYTTPAVTANDSTNNSATNVAPGNVRLQNPKGIVVSNEFSVTEDARSLRG</sequence>
<dbReference type="PANTHER" id="PTHR33048:SF105">
    <property type="match status" value="1"/>
</dbReference>
<dbReference type="VEuPathDB" id="FungiDB:F503_01572"/>
<evidence type="ECO:0000259" key="8">
    <source>
        <dbReference type="Pfam" id="PF20684"/>
    </source>
</evidence>
<dbReference type="InterPro" id="IPR052337">
    <property type="entry name" value="SAT4-like"/>
</dbReference>
<dbReference type="Proteomes" id="UP000016923">
    <property type="component" value="Unassembled WGS sequence"/>
</dbReference>
<organism evidence="9 10">
    <name type="scientific">Ophiostoma piceae (strain UAMH 11346)</name>
    <name type="common">Sap stain fungus</name>
    <dbReference type="NCBI Taxonomy" id="1262450"/>
    <lineage>
        <taxon>Eukaryota</taxon>
        <taxon>Fungi</taxon>
        <taxon>Dikarya</taxon>
        <taxon>Ascomycota</taxon>
        <taxon>Pezizomycotina</taxon>
        <taxon>Sordariomycetes</taxon>
        <taxon>Sordariomycetidae</taxon>
        <taxon>Ophiostomatales</taxon>
        <taxon>Ophiostomataceae</taxon>
        <taxon>Ophiostoma</taxon>
    </lineage>
</organism>
<feature type="transmembrane region" description="Helical" evidence="7">
    <location>
        <begin position="242"/>
        <end position="261"/>
    </location>
</feature>
<comment type="subcellular location">
    <subcellularLocation>
        <location evidence="1">Membrane</location>
        <topology evidence="1">Multi-pass membrane protein</topology>
    </subcellularLocation>
</comment>
<feature type="transmembrane region" description="Helical" evidence="7">
    <location>
        <begin position="198"/>
        <end position="221"/>
    </location>
</feature>
<keyword evidence="4 7" id="KW-0472">Membrane</keyword>
<evidence type="ECO:0000256" key="3">
    <source>
        <dbReference type="ARBA" id="ARBA00022989"/>
    </source>
</evidence>
<protein>
    <recommendedName>
        <fullName evidence="8">Rhodopsin domain-containing protein</fullName>
    </recommendedName>
</protein>
<evidence type="ECO:0000256" key="5">
    <source>
        <dbReference type="ARBA" id="ARBA00038359"/>
    </source>
</evidence>
<evidence type="ECO:0000256" key="7">
    <source>
        <dbReference type="SAM" id="Phobius"/>
    </source>
</evidence>
<proteinExistence type="inferred from homology"/>
<dbReference type="eggNOG" id="ENOG502SHM6">
    <property type="taxonomic scope" value="Eukaryota"/>
</dbReference>
<evidence type="ECO:0000313" key="10">
    <source>
        <dbReference type="Proteomes" id="UP000016923"/>
    </source>
</evidence>
<feature type="transmembrane region" description="Helical" evidence="7">
    <location>
        <begin position="123"/>
        <end position="144"/>
    </location>
</feature>
<dbReference type="PANTHER" id="PTHR33048">
    <property type="entry name" value="PTH11-LIKE INTEGRAL MEMBRANE PROTEIN (AFU_ORTHOLOGUE AFUA_5G11245)"/>
    <property type="match status" value="1"/>
</dbReference>
<keyword evidence="2 7" id="KW-0812">Transmembrane</keyword>
<evidence type="ECO:0000256" key="1">
    <source>
        <dbReference type="ARBA" id="ARBA00004141"/>
    </source>
</evidence>
<dbReference type="GO" id="GO:0016020">
    <property type="term" value="C:membrane"/>
    <property type="evidence" value="ECO:0007669"/>
    <property type="project" value="UniProtKB-SubCell"/>
</dbReference>
<feature type="domain" description="Rhodopsin" evidence="8">
    <location>
        <begin position="58"/>
        <end position="299"/>
    </location>
</feature>
<dbReference type="EMBL" id="KE148173">
    <property type="protein sequence ID" value="EPE02831.1"/>
    <property type="molecule type" value="Genomic_DNA"/>
</dbReference>
<dbReference type="OMA" id="THETRAN"/>
<name>S3BTU1_OPHP1</name>
<comment type="similarity">
    <text evidence="5">Belongs to the SAT4 family.</text>
</comment>
<keyword evidence="10" id="KW-1185">Reference proteome</keyword>
<keyword evidence="3 7" id="KW-1133">Transmembrane helix</keyword>
<dbReference type="OrthoDB" id="2988756at2759"/>
<dbReference type="STRING" id="1262450.S3BTU1"/>
<evidence type="ECO:0000256" key="6">
    <source>
        <dbReference type="SAM" id="MobiDB-lite"/>
    </source>
</evidence>
<evidence type="ECO:0000313" key="9">
    <source>
        <dbReference type="EMBL" id="EPE02831.1"/>
    </source>
</evidence>
<accession>S3BTU1</accession>
<evidence type="ECO:0000256" key="2">
    <source>
        <dbReference type="ARBA" id="ARBA00022692"/>
    </source>
</evidence>
<dbReference type="HOGENOM" id="CLU_019101_0_1_1"/>
<feature type="transmembrane region" description="Helical" evidence="7">
    <location>
        <begin position="29"/>
        <end position="46"/>
    </location>
</feature>
<dbReference type="Pfam" id="PF20684">
    <property type="entry name" value="Fung_rhodopsin"/>
    <property type="match status" value="1"/>
</dbReference>
<reference evidence="9 10" key="1">
    <citation type="journal article" date="2013" name="BMC Genomics">
        <title>The genome and transcriptome of the pine saprophyte Ophiostoma piceae, and a comparison with the bark beetle-associated pine pathogen Grosmannia clavigera.</title>
        <authorList>
            <person name="Haridas S."/>
            <person name="Wang Y."/>
            <person name="Lim L."/>
            <person name="Massoumi Alamouti S."/>
            <person name="Jackman S."/>
            <person name="Docking R."/>
            <person name="Robertson G."/>
            <person name="Birol I."/>
            <person name="Bohlmann J."/>
            <person name="Breuil C."/>
        </authorList>
    </citation>
    <scope>NUCLEOTIDE SEQUENCE [LARGE SCALE GENOMIC DNA]</scope>
    <source>
        <strain evidence="9 10">UAMH 11346</strain>
    </source>
</reference>
<feature type="transmembrane region" description="Helical" evidence="7">
    <location>
        <begin position="156"/>
        <end position="178"/>
    </location>
</feature>
<feature type="transmembrane region" description="Helical" evidence="7">
    <location>
        <begin position="66"/>
        <end position="86"/>
    </location>
</feature>
<dbReference type="AlphaFoldDB" id="S3BTU1"/>
<gene>
    <name evidence="9" type="ORF">F503_01572</name>
</gene>
<dbReference type="InterPro" id="IPR049326">
    <property type="entry name" value="Rhodopsin_dom_fungi"/>
</dbReference>
<feature type="region of interest" description="Disordered" evidence="6">
    <location>
        <begin position="339"/>
        <end position="361"/>
    </location>
</feature>
<evidence type="ECO:0000256" key="4">
    <source>
        <dbReference type="ARBA" id="ARBA00023136"/>
    </source>
</evidence>